<dbReference type="VEuPathDB" id="FungiDB:VP01_821g2"/>
<evidence type="ECO:0000313" key="2">
    <source>
        <dbReference type="Proteomes" id="UP000037035"/>
    </source>
</evidence>
<sequence>MHSDCAECTVTVPKHLHIQTGGVWMRACLEHAACQLQAVQPVFVAVLTPILGICTSSQPNKISENTFLCFLNHLSLPSTHCHKHLRVTPQLLDSQAVKCMKNTLPWLPSSPRWQTLSLPLHIFPSFEYCPQNFSASSNPQPLPCSCCQYLPPSLLLLLIMQLMHATPPTLHPVNSTAPAEITSAPVPKSALAVRILLWFQTTRPSWRLQHSLSSTKLALLHQQKSLSSSDQGTIQICHRLGDGTPHQDQSMITRSMITRLQVIIDWSWCLVWASHPSVNIGKAPNPTRFLPLPTYCAPSTTSTQSFSSLSACTDTVTSGSVATCSIAACSTFHSTQNFSPLPPTCAFLLHPNPFHPSAHHTFVLLHVYPLPCQLLLPPPHPLLLHHYLTTPP</sequence>
<proteinExistence type="predicted"/>
<dbReference type="AlphaFoldDB" id="A0A0L6UAS5"/>
<comment type="caution">
    <text evidence="1">The sequence shown here is derived from an EMBL/GenBank/DDBJ whole genome shotgun (WGS) entry which is preliminary data.</text>
</comment>
<evidence type="ECO:0000313" key="1">
    <source>
        <dbReference type="EMBL" id="KNZ45347.1"/>
    </source>
</evidence>
<dbReference type="EMBL" id="LAVV01013738">
    <property type="protein sequence ID" value="KNZ45347.1"/>
    <property type="molecule type" value="Genomic_DNA"/>
</dbReference>
<name>A0A0L6UAS5_9BASI</name>
<reference evidence="1 2" key="1">
    <citation type="submission" date="2015-08" db="EMBL/GenBank/DDBJ databases">
        <title>Next Generation Sequencing and Analysis of the Genome of Puccinia sorghi L Schw, the Causal Agent of Maize Common Rust.</title>
        <authorList>
            <person name="Rochi L."/>
            <person name="Burguener G."/>
            <person name="Darino M."/>
            <person name="Turjanski A."/>
            <person name="Kreff E."/>
            <person name="Dieguez M.J."/>
            <person name="Sacco F."/>
        </authorList>
    </citation>
    <scope>NUCLEOTIDE SEQUENCE [LARGE SCALE GENOMIC DNA]</scope>
    <source>
        <strain evidence="1 2">RO10H11247</strain>
    </source>
</reference>
<gene>
    <name evidence="1" type="ORF">VP01_821g2</name>
</gene>
<dbReference type="Proteomes" id="UP000037035">
    <property type="component" value="Unassembled WGS sequence"/>
</dbReference>
<organism evidence="1 2">
    <name type="scientific">Puccinia sorghi</name>
    <dbReference type="NCBI Taxonomy" id="27349"/>
    <lineage>
        <taxon>Eukaryota</taxon>
        <taxon>Fungi</taxon>
        <taxon>Dikarya</taxon>
        <taxon>Basidiomycota</taxon>
        <taxon>Pucciniomycotina</taxon>
        <taxon>Pucciniomycetes</taxon>
        <taxon>Pucciniales</taxon>
        <taxon>Pucciniaceae</taxon>
        <taxon>Puccinia</taxon>
    </lineage>
</organism>
<keyword evidence="2" id="KW-1185">Reference proteome</keyword>
<protein>
    <submittedName>
        <fullName evidence="1">Uncharacterized protein</fullName>
    </submittedName>
</protein>
<accession>A0A0L6UAS5</accession>